<dbReference type="AlphaFoldDB" id="A0A8X6RG11"/>
<dbReference type="Proteomes" id="UP000887159">
    <property type="component" value="Unassembled WGS sequence"/>
</dbReference>
<protein>
    <submittedName>
        <fullName evidence="1">Uncharacterized protein</fullName>
    </submittedName>
</protein>
<gene>
    <name evidence="1" type="ORF">TNCV_4293581</name>
</gene>
<dbReference type="EMBL" id="BMAU01021177">
    <property type="protein sequence ID" value="GFX94313.1"/>
    <property type="molecule type" value="Genomic_DNA"/>
</dbReference>
<comment type="caution">
    <text evidence="1">The sequence shown here is derived from an EMBL/GenBank/DDBJ whole genome shotgun (WGS) entry which is preliminary data.</text>
</comment>
<accession>A0A8X6RG11</accession>
<reference evidence="1" key="1">
    <citation type="submission" date="2020-08" db="EMBL/GenBank/DDBJ databases">
        <title>Multicomponent nature underlies the extraordinary mechanical properties of spider dragline silk.</title>
        <authorList>
            <person name="Kono N."/>
            <person name="Nakamura H."/>
            <person name="Mori M."/>
            <person name="Yoshida Y."/>
            <person name="Ohtoshi R."/>
            <person name="Malay A.D."/>
            <person name="Moran D.A.P."/>
            <person name="Tomita M."/>
            <person name="Numata K."/>
            <person name="Arakawa K."/>
        </authorList>
    </citation>
    <scope>NUCLEOTIDE SEQUENCE</scope>
</reference>
<proteinExistence type="predicted"/>
<evidence type="ECO:0000313" key="2">
    <source>
        <dbReference type="Proteomes" id="UP000887159"/>
    </source>
</evidence>
<name>A0A8X6RG11_TRICX</name>
<sequence>MGLRITPQRSMKQSRAVVYRDHFYCEKRGTFQKTTRQKLQGPVSIETESLKYNDRGLIRGPEIANCLSNFFVVFFPAREKIGKEKAALLCQEAASLYAVEPVSPFGDWPGARRDDAFLGCLAALIGGSRKGGLTLAFAFAETSDFRGLSF</sequence>
<evidence type="ECO:0000313" key="1">
    <source>
        <dbReference type="EMBL" id="GFX94313.1"/>
    </source>
</evidence>
<organism evidence="1 2">
    <name type="scientific">Trichonephila clavipes</name>
    <name type="common">Golden silk orbweaver</name>
    <name type="synonym">Nephila clavipes</name>
    <dbReference type="NCBI Taxonomy" id="2585209"/>
    <lineage>
        <taxon>Eukaryota</taxon>
        <taxon>Metazoa</taxon>
        <taxon>Ecdysozoa</taxon>
        <taxon>Arthropoda</taxon>
        <taxon>Chelicerata</taxon>
        <taxon>Arachnida</taxon>
        <taxon>Araneae</taxon>
        <taxon>Araneomorphae</taxon>
        <taxon>Entelegynae</taxon>
        <taxon>Araneoidea</taxon>
        <taxon>Nephilidae</taxon>
        <taxon>Trichonephila</taxon>
    </lineage>
</organism>
<keyword evidence="2" id="KW-1185">Reference proteome</keyword>